<proteinExistence type="predicted"/>
<protein>
    <submittedName>
        <fullName evidence="1">Uncharacterized protein</fullName>
    </submittedName>
</protein>
<sequence>MRDVSPAKTPAGPLGLMRRGAFSDEMREQSTALVKQAIERFIEDQLAADIELGRLRSRVAGLHERPAAVDEEASAAIEALRAHQHARVKERIAEFRHSPIWPETMQLAIPAAGGLQVVAPPYDVAWSTGRAGANINGTMNVAAGGVSTDLSEYSAAAVGFFVTADVPVTSIVDVKPQAPFAYQWWNTLYSGNGSSSSLSSGGVGIMAYVANQASPYRVDRATVWLSSRADPHVTVWNPHVTYKSEVSTLGYPVIQWEDAYHEGQGLITPTVLLASRRDFSVTAWPGCTILVWIFCWTHDWIHTSGGLLTTAQSAINASVPFVVVDSRPAPIVK</sequence>
<dbReference type="EMBL" id="BMQB01000028">
    <property type="protein sequence ID" value="GGK11324.1"/>
    <property type="molecule type" value="Genomic_DNA"/>
</dbReference>
<evidence type="ECO:0000313" key="1">
    <source>
        <dbReference type="EMBL" id="GGK11324.1"/>
    </source>
</evidence>
<dbReference type="AlphaFoldDB" id="A0A8J3BFI6"/>
<organism evidence="1 2">
    <name type="scientific">Pilimelia anulata</name>
    <dbReference type="NCBI Taxonomy" id="53371"/>
    <lineage>
        <taxon>Bacteria</taxon>
        <taxon>Bacillati</taxon>
        <taxon>Actinomycetota</taxon>
        <taxon>Actinomycetes</taxon>
        <taxon>Micromonosporales</taxon>
        <taxon>Micromonosporaceae</taxon>
        <taxon>Pilimelia</taxon>
    </lineage>
</organism>
<comment type="caution">
    <text evidence="1">The sequence shown here is derived from an EMBL/GenBank/DDBJ whole genome shotgun (WGS) entry which is preliminary data.</text>
</comment>
<gene>
    <name evidence="1" type="ORF">GCM10010123_46590</name>
</gene>
<dbReference type="Proteomes" id="UP000649739">
    <property type="component" value="Unassembled WGS sequence"/>
</dbReference>
<keyword evidence="2" id="KW-1185">Reference proteome</keyword>
<reference evidence="1" key="1">
    <citation type="journal article" date="2014" name="Int. J. Syst. Evol. Microbiol.">
        <title>Complete genome sequence of Corynebacterium casei LMG S-19264T (=DSM 44701T), isolated from a smear-ripened cheese.</title>
        <authorList>
            <consortium name="US DOE Joint Genome Institute (JGI-PGF)"/>
            <person name="Walter F."/>
            <person name="Albersmeier A."/>
            <person name="Kalinowski J."/>
            <person name="Ruckert C."/>
        </authorList>
    </citation>
    <scope>NUCLEOTIDE SEQUENCE</scope>
    <source>
        <strain evidence="1">JCM 3090</strain>
    </source>
</reference>
<accession>A0A8J3BFI6</accession>
<dbReference type="RefSeq" id="WP_189172365.1">
    <property type="nucleotide sequence ID" value="NZ_BMQB01000028.1"/>
</dbReference>
<name>A0A8J3BFI6_9ACTN</name>
<reference evidence="1" key="2">
    <citation type="submission" date="2020-09" db="EMBL/GenBank/DDBJ databases">
        <authorList>
            <person name="Sun Q."/>
            <person name="Ohkuma M."/>
        </authorList>
    </citation>
    <scope>NUCLEOTIDE SEQUENCE</scope>
    <source>
        <strain evidence="1">JCM 3090</strain>
    </source>
</reference>
<evidence type="ECO:0000313" key="2">
    <source>
        <dbReference type="Proteomes" id="UP000649739"/>
    </source>
</evidence>